<dbReference type="RefSeq" id="WP_015009470.1">
    <property type="nucleotide sequence ID" value="NC_018704.1"/>
</dbReference>
<dbReference type="HOGENOM" id="CLU_000445_20_12_9"/>
<dbReference type="eggNOG" id="COG4585">
    <property type="taxonomic scope" value="Bacteria"/>
</dbReference>
<keyword evidence="6 14" id="KW-0812">Transmembrane</keyword>
<keyword evidence="3 13" id="KW-1003">Cell membrane</keyword>
<evidence type="ECO:0000256" key="14">
    <source>
        <dbReference type="SAM" id="Phobius"/>
    </source>
</evidence>
<evidence type="ECO:0000256" key="11">
    <source>
        <dbReference type="ARBA" id="ARBA00023012"/>
    </source>
</evidence>
<evidence type="ECO:0000256" key="3">
    <source>
        <dbReference type="ARBA" id="ARBA00022475"/>
    </source>
</evidence>
<dbReference type="CDD" id="cd16917">
    <property type="entry name" value="HATPase_UhpB-NarQ-NarX-like"/>
    <property type="match status" value="1"/>
</dbReference>
<dbReference type="EC" id="2.7.13.3" evidence="13"/>
<dbReference type="STRING" id="698758.AXY_07330"/>
<dbReference type="InterPro" id="IPR011712">
    <property type="entry name" value="Sig_transdc_His_kin_sub3_dim/P"/>
</dbReference>
<organism evidence="17 18">
    <name type="scientific">Amphibacillus xylanus (strain ATCC 51415 / DSM 6626 / JCM 7361 / LMG 17667 / NBRC 15112 / Ep01)</name>
    <dbReference type="NCBI Taxonomy" id="698758"/>
    <lineage>
        <taxon>Bacteria</taxon>
        <taxon>Bacillati</taxon>
        <taxon>Bacillota</taxon>
        <taxon>Bacilli</taxon>
        <taxon>Bacillales</taxon>
        <taxon>Bacillaceae</taxon>
        <taxon>Amphibacillus</taxon>
    </lineage>
</organism>
<evidence type="ECO:0000256" key="6">
    <source>
        <dbReference type="ARBA" id="ARBA00022692"/>
    </source>
</evidence>
<evidence type="ECO:0000256" key="5">
    <source>
        <dbReference type="ARBA" id="ARBA00022679"/>
    </source>
</evidence>
<dbReference type="PANTHER" id="PTHR24421:SF37">
    <property type="entry name" value="SENSOR HISTIDINE KINASE NARS"/>
    <property type="match status" value="1"/>
</dbReference>
<dbReference type="InterPro" id="IPR003594">
    <property type="entry name" value="HATPase_dom"/>
</dbReference>
<protein>
    <recommendedName>
        <fullName evidence="13">Sensor histidine kinase</fullName>
        <ecNumber evidence="13">2.7.13.3</ecNumber>
    </recommendedName>
</protein>
<proteinExistence type="predicted"/>
<evidence type="ECO:0000256" key="7">
    <source>
        <dbReference type="ARBA" id="ARBA00022741"/>
    </source>
</evidence>
<evidence type="ECO:0000313" key="18">
    <source>
        <dbReference type="Proteomes" id="UP000006294"/>
    </source>
</evidence>
<gene>
    <name evidence="17" type="ordered locus">AXY_07330</name>
</gene>
<feature type="transmembrane region" description="Helical" evidence="14">
    <location>
        <begin position="12"/>
        <end position="36"/>
    </location>
</feature>
<dbReference type="PROSITE" id="PS50885">
    <property type="entry name" value="HAMP"/>
    <property type="match status" value="1"/>
</dbReference>
<evidence type="ECO:0000259" key="15">
    <source>
        <dbReference type="PROSITE" id="PS50109"/>
    </source>
</evidence>
<keyword evidence="8 13" id="KW-0418">Kinase</keyword>
<dbReference type="Gene3D" id="1.20.5.1930">
    <property type="match status" value="1"/>
</dbReference>
<keyword evidence="10 14" id="KW-1133">Transmembrane helix</keyword>
<keyword evidence="12 13" id="KW-0472">Membrane</keyword>
<dbReference type="EMBL" id="AP012050">
    <property type="protein sequence ID" value="BAM46865.1"/>
    <property type="molecule type" value="Genomic_DNA"/>
</dbReference>
<dbReference type="InterPro" id="IPR003660">
    <property type="entry name" value="HAMP_dom"/>
</dbReference>
<dbReference type="Pfam" id="PF02518">
    <property type="entry name" value="HATPase_c"/>
    <property type="match status" value="1"/>
</dbReference>
<accession>K0IWK6</accession>
<evidence type="ECO:0000256" key="4">
    <source>
        <dbReference type="ARBA" id="ARBA00022553"/>
    </source>
</evidence>
<comment type="catalytic activity">
    <reaction evidence="1 13">
        <text>ATP + protein L-histidine = ADP + protein N-phospho-L-histidine.</text>
        <dbReference type="EC" id="2.7.13.3"/>
    </reaction>
</comment>
<keyword evidence="11 13" id="KW-0902">Two-component regulatory system</keyword>
<dbReference type="PANTHER" id="PTHR24421">
    <property type="entry name" value="NITRATE/NITRITE SENSOR PROTEIN NARX-RELATED"/>
    <property type="match status" value="1"/>
</dbReference>
<keyword evidence="7 13" id="KW-0547">Nucleotide-binding</keyword>
<reference evidence="17 18" key="1">
    <citation type="submission" date="2011-01" db="EMBL/GenBank/DDBJ databases">
        <title>Whole genome sequence of Amphibacillus xylinus NBRC 15112.</title>
        <authorList>
            <person name="Nakazawa H."/>
            <person name="Katano Y."/>
            <person name="Nakamura S."/>
            <person name="Sasagawa M."/>
            <person name="Fukada J."/>
            <person name="Arai T."/>
            <person name="Sasakura N."/>
            <person name="Mochizuki D."/>
            <person name="Hosoyama A."/>
            <person name="Harada K."/>
            <person name="Horikawa H."/>
            <person name="Kato Y."/>
            <person name="Harada T."/>
            <person name="Sasaki K."/>
            <person name="Sekiguchi M."/>
            <person name="Hodoyama M."/>
            <person name="Nishiko R."/>
            <person name="Narita H."/>
            <person name="Hanamaki A."/>
            <person name="Hata C."/>
            <person name="Konno Y."/>
            <person name="Niimura Y."/>
            <person name="Yamazaki S."/>
            <person name="Fujita N."/>
        </authorList>
    </citation>
    <scope>NUCLEOTIDE SEQUENCE [LARGE SCALE GENOMIC DNA]</scope>
    <source>
        <strain evidence="18">ATCC 51415 / DSM 6626 / JCM 7361 / LMG 17667 / NBRC 15112 / Ep01</strain>
    </source>
</reference>
<dbReference type="PIRSF" id="PIRSF037431">
    <property type="entry name" value="STHK_LiaS"/>
    <property type="match status" value="1"/>
</dbReference>
<keyword evidence="5 13" id="KW-0808">Transferase</keyword>
<feature type="transmembrane region" description="Helical" evidence="14">
    <location>
        <begin position="48"/>
        <end position="70"/>
    </location>
</feature>
<keyword evidence="9 13" id="KW-0067">ATP-binding</keyword>
<name>K0IWK6_AMPXN</name>
<feature type="domain" description="Histidine kinase" evidence="15">
    <location>
        <begin position="153"/>
        <end position="349"/>
    </location>
</feature>
<keyword evidence="4" id="KW-0597">Phosphoprotein</keyword>
<evidence type="ECO:0000256" key="1">
    <source>
        <dbReference type="ARBA" id="ARBA00000085"/>
    </source>
</evidence>
<evidence type="ECO:0000256" key="9">
    <source>
        <dbReference type="ARBA" id="ARBA00022840"/>
    </source>
</evidence>
<dbReference type="GO" id="GO:0000155">
    <property type="term" value="F:phosphorelay sensor kinase activity"/>
    <property type="evidence" value="ECO:0007669"/>
    <property type="project" value="UniProtKB-UniRule"/>
</dbReference>
<comment type="subcellular location">
    <subcellularLocation>
        <location evidence="2 13">Cell membrane</location>
        <topology evidence="2 13">Multi-pass membrane protein</topology>
    </subcellularLocation>
</comment>
<keyword evidence="18" id="KW-1185">Reference proteome</keyword>
<dbReference type="KEGG" id="axl:AXY_07330"/>
<dbReference type="Proteomes" id="UP000006294">
    <property type="component" value="Chromosome"/>
</dbReference>
<dbReference type="SUPFAM" id="SSF55874">
    <property type="entry name" value="ATPase domain of HSP90 chaperone/DNA topoisomerase II/histidine kinase"/>
    <property type="match status" value="1"/>
</dbReference>
<dbReference type="AlphaFoldDB" id="K0IWK6"/>
<evidence type="ECO:0000259" key="16">
    <source>
        <dbReference type="PROSITE" id="PS50885"/>
    </source>
</evidence>
<dbReference type="SMART" id="SM00387">
    <property type="entry name" value="HATPase_c"/>
    <property type="match status" value="1"/>
</dbReference>
<evidence type="ECO:0000256" key="10">
    <source>
        <dbReference type="ARBA" id="ARBA00022989"/>
    </source>
</evidence>
<dbReference type="InterPro" id="IPR036890">
    <property type="entry name" value="HATPase_C_sf"/>
</dbReference>
<evidence type="ECO:0000313" key="17">
    <source>
        <dbReference type="EMBL" id="BAM46865.1"/>
    </source>
</evidence>
<feature type="domain" description="HAMP" evidence="16">
    <location>
        <begin position="74"/>
        <end position="126"/>
    </location>
</feature>
<dbReference type="Pfam" id="PF07730">
    <property type="entry name" value="HisKA_3"/>
    <property type="match status" value="1"/>
</dbReference>
<dbReference type="InterPro" id="IPR050482">
    <property type="entry name" value="Sensor_HK_TwoCompSys"/>
</dbReference>
<evidence type="ECO:0000256" key="8">
    <source>
        <dbReference type="ARBA" id="ARBA00022777"/>
    </source>
</evidence>
<dbReference type="InterPro" id="IPR005467">
    <property type="entry name" value="His_kinase_dom"/>
</dbReference>
<evidence type="ECO:0000256" key="13">
    <source>
        <dbReference type="PIRNR" id="PIRNR037431"/>
    </source>
</evidence>
<dbReference type="Gene3D" id="3.30.565.10">
    <property type="entry name" value="Histidine kinase-like ATPase, C-terminal domain"/>
    <property type="match status" value="1"/>
</dbReference>
<dbReference type="GO" id="GO:0005886">
    <property type="term" value="C:plasma membrane"/>
    <property type="evidence" value="ECO:0007669"/>
    <property type="project" value="UniProtKB-SubCell"/>
</dbReference>
<evidence type="ECO:0000256" key="12">
    <source>
        <dbReference type="ARBA" id="ARBA00023136"/>
    </source>
</evidence>
<dbReference type="GO" id="GO:0005524">
    <property type="term" value="F:ATP binding"/>
    <property type="evidence" value="ECO:0007669"/>
    <property type="project" value="UniProtKB-UniRule"/>
</dbReference>
<dbReference type="InterPro" id="IPR017202">
    <property type="entry name" value="LiaS/VraS"/>
</dbReference>
<sequence length="354" mass="40569">MHLFKKLNSIRYSYIQAQLTTVAFLTLIILVTLTLIDLIIDPSWLDQATIMLFSIIHFIIGSIIAILIGFRSSGRLKSQFDDLSVMIMQLSRGNYHTRFRLEEKGEVSRIGVELNDLAKKLGDQVHYLQRLADEKAAYAERAHKIATIEERQRLARDLHDSVSQQLFALAMMSKAVVRTVKMNPEKAQSQVEDLAETAMKAQNEMRALLLHLRPIHLSNQSLSDGIHNLIAELKTKSDIDFELIIDQFDELPRFTEEHIFRIIQEALSNTLRHADASKVKIILKSEPEHLFVHIADDGQGFDWEQADQMKTSYGLKTMRERSEEIGGQFNLRTKKGIGTYIDIRVPFPKKEADE</sequence>
<dbReference type="PROSITE" id="PS50109">
    <property type="entry name" value="HIS_KIN"/>
    <property type="match status" value="1"/>
</dbReference>
<dbReference type="GO" id="GO:0046983">
    <property type="term" value="F:protein dimerization activity"/>
    <property type="evidence" value="ECO:0007669"/>
    <property type="project" value="InterPro"/>
</dbReference>
<evidence type="ECO:0000256" key="2">
    <source>
        <dbReference type="ARBA" id="ARBA00004651"/>
    </source>
</evidence>